<dbReference type="AlphaFoldDB" id="A0A841IVK3"/>
<gene>
    <name evidence="1" type="ORF">FHS13_004191</name>
</gene>
<dbReference type="Proteomes" id="UP000536604">
    <property type="component" value="Unassembled WGS sequence"/>
</dbReference>
<organism evidence="1 2">
    <name type="scientific">Nocardiopsis algeriensis</name>
    <dbReference type="NCBI Taxonomy" id="1478215"/>
    <lineage>
        <taxon>Bacteria</taxon>
        <taxon>Bacillati</taxon>
        <taxon>Actinomycetota</taxon>
        <taxon>Actinomycetes</taxon>
        <taxon>Streptosporangiales</taxon>
        <taxon>Nocardiopsidaceae</taxon>
        <taxon>Nocardiopsis</taxon>
    </lineage>
</organism>
<protein>
    <submittedName>
        <fullName evidence="1">Uncharacterized protein</fullName>
    </submittedName>
</protein>
<evidence type="ECO:0000313" key="1">
    <source>
        <dbReference type="EMBL" id="MBB6122202.1"/>
    </source>
</evidence>
<reference evidence="1 2" key="1">
    <citation type="submission" date="2020-08" db="EMBL/GenBank/DDBJ databases">
        <title>Genomic Encyclopedia of Type Strains, Phase III (KMG-III): the genomes of soil and plant-associated and newly described type strains.</title>
        <authorList>
            <person name="Whitman W."/>
        </authorList>
    </citation>
    <scope>NUCLEOTIDE SEQUENCE [LARGE SCALE GENOMIC DNA]</scope>
    <source>
        <strain evidence="1 2">CECT 8712</strain>
    </source>
</reference>
<comment type="caution">
    <text evidence="1">The sequence shown here is derived from an EMBL/GenBank/DDBJ whole genome shotgun (WGS) entry which is preliminary data.</text>
</comment>
<evidence type="ECO:0000313" key="2">
    <source>
        <dbReference type="Proteomes" id="UP000536604"/>
    </source>
</evidence>
<accession>A0A841IVK3</accession>
<name>A0A841IVK3_9ACTN</name>
<dbReference type="EMBL" id="JACHJO010000017">
    <property type="protein sequence ID" value="MBB6122202.1"/>
    <property type="molecule type" value="Genomic_DNA"/>
</dbReference>
<proteinExistence type="predicted"/>
<sequence length="39" mass="4545">MSHFARFLRCCATYWHCGQQMAWDVMRAAYVCASCGARR</sequence>
<keyword evidence="2" id="KW-1185">Reference proteome</keyword>